<evidence type="ECO:0000313" key="2">
    <source>
        <dbReference type="Proteomes" id="UP001621534"/>
    </source>
</evidence>
<dbReference type="RefSeq" id="WP_405129150.1">
    <property type="nucleotide sequence ID" value="NZ_JAHWXS010000004.1"/>
</dbReference>
<comment type="caution">
    <text evidence="1">The sequence shown here is derived from an EMBL/GenBank/DDBJ whole genome shotgun (WGS) entry which is preliminary data.</text>
</comment>
<reference evidence="1 2" key="1">
    <citation type="journal article" date="2012" name="Plant Soil">
        <title>Screening of plant growth-promoting traits in arsenic-resistant bacteria isolated from the rhizosphere of soybean plants from Argentinean agricultural soil.</title>
        <authorList>
            <person name="Wevar Oller A.L."/>
            <person name="Talano M.A."/>
            <person name="Agostini E."/>
        </authorList>
    </citation>
    <scope>NUCLEOTIDE SEQUENCE [LARGE SCALE GENOMIC DNA]</scope>
    <source>
        <strain evidence="1 2">AW4</strain>
    </source>
</reference>
<proteinExistence type="predicted"/>
<protein>
    <submittedName>
        <fullName evidence="1">Uncharacterized protein</fullName>
    </submittedName>
</protein>
<keyword evidence="2" id="KW-1185">Reference proteome</keyword>
<organism evidence="1 2">
    <name type="scientific">Pseudomonas urmiensis</name>
    <dbReference type="NCBI Taxonomy" id="2745493"/>
    <lineage>
        <taxon>Bacteria</taxon>
        <taxon>Pseudomonadati</taxon>
        <taxon>Pseudomonadota</taxon>
        <taxon>Gammaproteobacteria</taxon>
        <taxon>Pseudomonadales</taxon>
        <taxon>Pseudomonadaceae</taxon>
        <taxon>Pseudomonas</taxon>
    </lineage>
</organism>
<name>A0ABW8NSX1_9PSED</name>
<gene>
    <name evidence="1" type="ORF">KW869_05930</name>
</gene>
<sequence length="108" mass="12561">MRQVIVAEWEECWKPSTLKRKLGLHLHQSTLNQPAEILEGKGAVAIRTLAHLKAKRDRQPFIWVPDMDWNYTVQSWADFTYALLEKLVKDEVVADTLRCKLFARDLGL</sequence>
<dbReference type="EMBL" id="JAHWXS010000004">
    <property type="protein sequence ID" value="MFK5733057.1"/>
    <property type="molecule type" value="Genomic_DNA"/>
</dbReference>
<evidence type="ECO:0000313" key="1">
    <source>
        <dbReference type="EMBL" id="MFK5733057.1"/>
    </source>
</evidence>
<dbReference type="Proteomes" id="UP001621534">
    <property type="component" value="Unassembled WGS sequence"/>
</dbReference>
<accession>A0ABW8NSX1</accession>